<feature type="compositionally biased region" description="Polar residues" evidence="2">
    <location>
        <begin position="263"/>
        <end position="273"/>
    </location>
</feature>
<feature type="compositionally biased region" description="Basic and acidic residues" evidence="2">
    <location>
        <begin position="1223"/>
        <end position="1235"/>
    </location>
</feature>
<feature type="compositionally biased region" description="Basic and acidic residues" evidence="2">
    <location>
        <begin position="275"/>
        <end position="289"/>
    </location>
</feature>
<keyword evidence="4" id="KW-1185">Reference proteome</keyword>
<feature type="region of interest" description="Disordered" evidence="2">
    <location>
        <begin position="955"/>
        <end position="975"/>
    </location>
</feature>
<dbReference type="RefSeq" id="XP_013792691.1">
    <property type="nucleotide sequence ID" value="XM_013937237.2"/>
</dbReference>
<dbReference type="Gene3D" id="1.10.555.10">
    <property type="entry name" value="Rho GTPase activation protein"/>
    <property type="match status" value="1"/>
</dbReference>
<dbReference type="GeneID" id="106476592"/>
<gene>
    <name evidence="5" type="primary">LOC106476592</name>
</gene>
<evidence type="ECO:0000256" key="1">
    <source>
        <dbReference type="ARBA" id="ARBA00022468"/>
    </source>
</evidence>
<feature type="compositionally biased region" description="Basic and acidic residues" evidence="2">
    <location>
        <begin position="1194"/>
        <end position="1204"/>
    </location>
</feature>
<keyword evidence="1" id="KW-0343">GTPase activation</keyword>
<dbReference type="SUPFAM" id="SSF48350">
    <property type="entry name" value="GTPase activation domain, GAP"/>
    <property type="match status" value="1"/>
</dbReference>
<feature type="region of interest" description="Disordered" evidence="2">
    <location>
        <begin position="843"/>
        <end position="865"/>
    </location>
</feature>
<feature type="compositionally biased region" description="Polar residues" evidence="2">
    <location>
        <begin position="232"/>
        <end position="256"/>
    </location>
</feature>
<feature type="region of interest" description="Disordered" evidence="2">
    <location>
        <begin position="1194"/>
        <end position="1302"/>
    </location>
</feature>
<feature type="compositionally biased region" description="Polar residues" evidence="2">
    <location>
        <begin position="1277"/>
        <end position="1286"/>
    </location>
</feature>
<dbReference type="PANTHER" id="PTHR15729:SF10">
    <property type="entry name" value="GTPASE-ACTIVATING PROTEIN CDGAPR"/>
    <property type="match status" value="1"/>
</dbReference>
<evidence type="ECO:0000259" key="3">
    <source>
        <dbReference type="PROSITE" id="PS50238"/>
    </source>
</evidence>
<proteinExistence type="predicted"/>
<protein>
    <submittedName>
        <fullName evidence="5">Uncharacterized protein LOC106476592</fullName>
    </submittedName>
</protein>
<sequence length="1349" mass="150574">MRHLAKIASWGSQTGMTPKNVAIVWAPNLLRSKEMEGGGGACALHVVGVQAVLTEYLIRYVEIIFSGKRPSFQEQPEEAPRRPRRPKSLAISSPTKLLSLEEARTRVLAANILGTEQKYIDVGGGPEKLPVKYHTVIELPSSKRSGTKLKKSPSGWKSFFSRGWQSGSTREKDCGRRGSLKLRKGSTGSLQHAQFPLQEKVITEADLIHTRRIKLRTVKSAESLVSCDTSCRSSSAFESTGPTEGSQNNEAGQSSLLEEDFSSHSQSLNNHVRSSSHESYFDLSSKEESPPGDTAMDDKSSVQASLQTVKKSPESDDSFASFEHIFESFMDSDTIASFDGSWTNFSQDDTKHLSSDSNKMTRKQKLRSSDSDVSSPKVQKLSLRHFRQAFSSPSFSSPNETHKRSEWTLFVKEKDRDALRGSFHRTREKIVHVLTPDSVQKKLFSLLEDKQASLKNDKSRSDIMLHPFPPVHLESDTENLPSRKVKSSSDLRISALSCCSDTLSTHYCGDILPQELITAEKSDMHIFDLCFHDNDSETEDDCVKVVDEMLQAVAKKIEEETCGAKLIIEDGVPEENCGAKLIIEDGVPEENCGAKLIIEDGVPEENCGAELIIEDGVPEENCGAKLIIEDGVPEENCGAKLIIEDGVPEENCGAKLIIEDGVPEENCGAELIIEDGVPEENCGAELIIEDGVPEENCGAKLIIEDGVPEENCGAELIIEDCVPVEEQLNCVPSSAGQSGKILWTEDENQKSTKSLTTTRDESYNCSGMQIYSINEVCSFDSELEELNSSISHCDEDSKALVEETTNTQKSFNQSDIMTSAKDDVFCAIKQELNILPQHIPFSKQQDTSREFPESRLPEQRTSLSRTTESFLIPQLEDMESETLDEEGGNELNDLSKKYKGFRIEDDFSQGSPDVFVDVICDPVPSEQKRSNEKLRKSLIIQNGRLYRTIEKDGDSDKSLKVHSLPDSQNGKDAASVAPLNYPKFQRVCDALNRKSFLDITEQNSKKDVPLDYNRSSPTCKSSQPSLFTQLKVLKLQAFQSPEMSKESIPYDPWSDPILDSVVDPQDIWEKQIFSSSSTPSPSQDDIGEQPLDISKVNINTTRDHRDQELSLQLRMDASTSKEEEETLERFPKTSTPMLLPAEYLLSSPIQSVKSPNMTSVKSLISFDENDRRERIDRYKEERRAQLRERWKSESFKKETPDKKHVGTRWRSSVPLSRTVASLKDQESIKDKKEQSHSSGNLSDPSLGQDMKEGSDDGRKHSHMERLACRSKGRTGIEEQNTSSWLTQLPDEEKSNHGSDIVPKLSSKVKSDCGLDISTEENTLYQSYVPNQTLVHKHKDYCSLRPETSV</sequence>
<name>A0ABM1C1P8_LIMPO</name>
<dbReference type="PROSITE" id="PS50238">
    <property type="entry name" value="RHOGAP"/>
    <property type="match status" value="1"/>
</dbReference>
<evidence type="ECO:0000313" key="5">
    <source>
        <dbReference type="RefSeq" id="XP_013792691.1"/>
    </source>
</evidence>
<feature type="compositionally biased region" description="Polar residues" evidence="2">
    <location>
        <begin position="1236"/>
        <end position="1245"/>
    </location>
</feature>
<feature type="region of interest" description="Disordered" evidence="2">
    <location>
        <begin position="232"/>
        <end position="315"/>
    </location>
</feature>
<reference evidence="5" key="1">
    <citation type="submission" date="2025-08" db="UniProtKB">
        <authorList>
            <consortium name="RefSeq"/>
        </authorList>
    </citation>
    <scope>IDENTIFICATION</scope>
    <source>
        <tissue evidence="5">Muscle</tissue>
    </source>
</reference>
<dbReference type="InterPro" id="IPR051576">
    <property type="entry name" value="PX-Rho_GAP"/>
</dbReference>
<dbReference type="Proteomes" id="UP000694941">
    <property type="component" value="Unplaced"/>
</dbReference>
<feature type="region of interest" description="Disordered" evidence="2">
    <location>
        <begin position="167"/>
        <end position="188"/>
    </location>
</feature>
<feature type="compositionally biased region" description="Polar residues" evidence="2">
    <location>
        <begin position="301"/>
        <end position="310"/>
    </location>
</feature>
<feature type="compositionally biased region" description="Basic and acidic residues" evidence="2">
    <location>
        <begin position="846"/>
        <end position="858"/>
    </location>
</feature>
<evidence type="ECO:0000256" key="2">
    <source>
        <dbReference type="SAM" id="MobiDB-lite"/>
    </source>
</evidence>
<feature type="domain" description="Rho-GAP" evidence="3">
    <location>
        <begin position="1"/>
        <end position="65"/>
    </location>
</feature>
<feature type="compositionally biased region" description="Polar residues" evidence="2">
    <location>
        <begin position="1209"/>
        <end position="1219"/>
    </location>
</feature>
<evidence type="ECO:0000313" key="4">
    <source>
        <dbReference type="Proteomes" id="UP000694941"/>
    </source>
</evidence>
<accession>A0ABM1C1P8</accession>
<dbReference type="PANTHER" id="PTHR15729">
    <property type="entry name" value="CDC42 GTPASE-ACTIVATING PROTEIN"/>
    <property type="match status" value="1"/>
</dbReference>
<feature type="compositionally biased region" description="Basic and acidic residues" evidence="2">
    <location>
        <begin position="1249"/>
        <end position="1267"/>
    </location>
</feature>
<dbReference type="InterPro" id="IPR008936">
    <property type="entry name" value="Rho_GTPase_activation_prot"/>
</dbReference>
<organism evidence="4 5">
    <name type="scientific">Limulus polyphemus</name>
    <name type="common">Atlantic horseshoe crab</name>
    <dbReference type="NCBI Taxonomy" id="6850"/>
    <lineage>
        <taxon>Eukaryota</taxon>
        <taxon>Metazoa</taxon>
        <taxon>Ecdysozoa</taxon>
        <taxon>Arthropoda</taxon>
        <taxon>Chelicerata</taxon>
        <taxon>Merostomata</taxon>
        <taxon>Xiphosura</taxon>
        <taxon>Limulidae</taxon>
        <taxon>Limulus</taxon>
    </lineage>
</organism>
<feature type="region of interest" description="Disordered" evidence="2">
    <location>
        <begin position="72"/>
        <end position="91"/>
    </location>
</feature>
<feature type="region of interest" description="Disordered" evidence="2">
    <location>
        <begin position="348"/>
        <end position="378"/>
    </location>
</feature>
<dbReference type="InterPro" id="IPR000198">
    <property type="entry name" value="RhoGAP_dom"/>
</dbReference>